<dbReference type="Proteomes" id="UP000325008">
    <property type="component" value="Unassembled WGS sequence"/>
</dbReference>
<protein>
    <submittedName>
        <fullName evidence="2">Uncharacterized protein</fullName>
    </submittedName>
</protein>
<evidence type="ECO:0000256" key="1">
    <source>
        <dbReference type="SAM" id="MobiDB-lite"/>
    </source>
</evidence>
<sequence length="135" mass="14721">MVERAPSNEAAWQRVDRRRGAALEGTDGGVLGGHATCTAERVWRSHWAHGDAGAGMKRFEAASVEQGLLADGTQSAPGGGGEERARGARQRFLEADCMRAIERPSADFFHRESASLDERRGVKRHRGTEARRPRG</sequence>
<gene>
    <name evidence="2" type="ORF">PSANT_00643</name>
    <name evidence="3" type="ORF">PSANT_07056</name>
</gene>
<feature type="compositionally biased region" description="Basic and acidic residues" evidence="1">
    <location>
        <begin position="109"/>
        <end position="120"/>
    </location>
</feature>
<proteinExistence type="predicted"/>
<name>A0A5C3FHT9_PSEA2</name>
<keyword evidence="4" id="KW-1185">Reference proteome</keyword>
<accession>A0A5C3FHT9</accession>
<dbReference type="AlphaFoldDB" id="A0A5C3FHT9"/>
<dbReference type="EMBL" id="OOIQ01000030">
    <property type="protein sequence ID" value="SPO49363.1"/>
    <property type="molecule type" value="Genomic_DNA"/>
</dbReference>
<reference evidence="2" key="1">
    <citation type="submission" date="2018-03" db="EMBL/GenBank/DDBJ databases">
        <authorList>
            <person name="Guldener U."/>
        </authorList>
    </citation>
    <scope>NUCLEOTIDE SEQUENCE [LARGE SCALE GENOMIC DNA]</scope>
    <source>
        <strain evidence="2">ATCC34888</strain>
    </source>
</reference>
<evidence type="ECO:0000313" key="3">
    <source>
        <dbReference type="EMBL" id="SPO49363.1"/>
    </source>
</evidence>
<dbReference type="EMBL" id="OOIQ01000001">
    <property type="protein sequence ID" value="SPO42959.1"/>
    <property type="molecule type" value="Genomic_DNA"/>
</dbReference>
<feature type="region of interest" description="Disordered" evidence="1">
    <location>
        <begin position="109"/>
        <end position="135"/>
    </location>
</feature>
<evidence type="ECO:0000313" key="2">
    <source>
        <dbReference type="EMBL" id="SPO42959.1"/>
    </source>
</evidence>
<organism evidence="2 4">
    <name type="scientific">Pseudozyma antarctica</name>
    <name type="common">Yeast</name>
    <name type="synonym">Candida antarctica</name>
    <dbReference type="NCBI Taxonomy" id="84753"/>
    <lineage>
        <taxon>Eukaryota</taxon>
        <taxon>Fungi</taxon>
        <taxon>Dikarya</taxon>
        <taxon>Basidiomycota</taxon>
        <taxon>Ustilaginomycotina</taxon>
        <taxon>Ustilaginomycetes</taxon>
        <taxon>Ustilaginales</taxon>
        <taxon>Ustilaginaceae</taxon>
        <taxon>Moesziomyces</taxon>
    </lineage>
</organism>
<evidence type="ECO:0000313" key="4">
    <source>
        <dbReference type="Proteomes" id="UP000325008"/>
    </source>
</evidence>